<keyword evidence="10" id="KW-1185">Reference proteome</keyword>
<dbReference type="SUPFAM" id="SSF55103">
    <property type="entry name" value="FAD-linked oxidases, C-terminal domain"/>
    <property type="match status" value="1"/>
</dbReference>
<dbReference type="OrthoDB" id="415825at2759"/>
<comment type="caution">
    <text evidence="9">The sequence shown here is derived from an EMBL/GenBank/DDBJ whole genome shotgun (WGS) entry which is preliminary data.</text>
</comment>
<evidence type="ECO:0000256" key="7">
    <source>
        <dbReference type="SAM" id="MobiDB-lite"/>
    </source>
</evidence>
<evidence type="ECO:0000256" key="5">
    <source>
        <dbReference type="ARBA" id="ARBA00022827"/>
    </source>
</evidence>
<dbReference type="InterPro" id="IPR015345">
    <property type="entry name" value="Cytokinin_DH_FAD/cytokin-bd"/>
</dbReference>
<feature type="region of interest" description="Disordered" evidence="7">
    <location>
        <begin position="1"/>
        <end position="20"/>
    </location>
</feature>
<evidence type="ECO:0000313" key="9">
    <source>
        <dbReference type="EMBL" id="KAH7444288.1"/>
    </source>
</evidence>
<feature type="domain" description="FAD-binding PCMH-type" evidence="8">
    <location>
        <begin position="53"/>
        <end position="236"/>
    </location>
</feature>
<dbReference type="InterPro" id="IPR050432">
    <property type="entry name" value="FAD-linked_Oxidoreductases_BP"/>
</dbReference>
<evidence type="ECO:0000313" key="10">
    <source>
        <dbReference type="Proteomes" id="UP000825935"/>
    </source>
</evidence>
<dbReference type="GO" id="GO:0019139">
    <property type="term" value="F:cytokinin dehydrogenase activity"/>
    <property type="evidence" value="ECO:0007669"/>
    <property type="project" value="UniProtKB-EC"/>
</dbReference>
<dbReference type="InterPro" id="IPR006094">
    <property type="entry name" value="Oxid_FAD_bind_N"/>
</dbReference>
<dbReference type="InterPro" id="IPR016170">
    <property type="entry name" value="Cytok_DH_C_sf"/>
</dbReference>
<dbReference type="Gene3D" id="3.30.43.10">
    <property type="entry name" value="Uridine Diphospho-n-acetylenolpyruvylglucosamine Reductase, domain 2"/>
    <property type="match status" value="1"/>
</dbReference>
<sequence>MVTVQTARQQAEQATEASTARHAIQGVLRSEARILNITYDNVELGASDFGGIYHHRPSAMVYPATADDIARVMRAVSRIPNLTVAARGNGHSINGQAQALHGVVIDMRSLKDPSSGSIHIGKEADGSFYADVGAGRLWIEVLDATLRHPGLPLAPRTWPDYLHLSVGGTLQNAGVGGQTFRHGPQISNVSKLDVVTVNGELKSCSPTSNAELFYASLGGLGQFGIITKARVLLERAPQKVRWIRVVYTDFKEFTQDQERLICGGCRGGGFDYLEGFVVANSSDEAAGWPQVPLPEGTYFNHRLLPANAGPMLYCLEIAKYFNADDVFALDQCISALLRPLRFVDGLLFHVDVSYRDFLNRVHMGEPKLRSLGLWDAPHPWMCLFVPKSNILAFDAVVFKQSKLVSKGIGGPMLVYPMLRSKWDHRTCAVIPNDEVFYLVAFLRFNLPSPKGPPVEKLLQENEEIVRLAKAANINLKFYLPHFRRQAEWQDHFGSKWNQFRLLKSKWDPKAILSPGQSIFSPSNIFCC</sequence>
<dbReference type="PANTHER" id="PTHR13878">
    <property type="entry name" value="GULONOLACTONE OXIDASE"/>
    <property type="match status" value="1"/>
</dbReference>
<protein>
    <recommendedName>
        <fullName evidence="3">cytokinin dehydrogenase</fullName>
        <ecNumber evidence="3">1.5.99.12</ecNumber>
    </recommendedName>
</protein>
<dbReference type="InterPro" id="IPR016169">
    <property type="entry name" value="FAD-bd_PCMH_sub2"/>
</dbReference>
<dbReference type="AlphaFoldDB" id="A0A8T2VB25"/>
<dbReference type="InterPro" id="IPR016166">
    <property type="entry name" value="FAD-bd_PCMH"/>
</dbReference>
<reference evidence="9" key="1">
    <citation type="submission" date="2021-08" db="EMBL/GenBank/DDBJ databases">
        <title>WGS assembly of Ceratopteris richardii.</title>
        <authorList>
            <person name="Marchant D.B."/>
            <person name="Chen G."/>
            <person name="Jenkins J."/>
            <person name="Shu S."/>
            <person name="Leebens-Mack J."/>
            <person name="Grimwood J."/>
            <person name="Schmutz J."/>
            <person name="Soltis P."/>
            <person name="Soltis D."/>
            <person name="Chen Z.-H."/>
        </authorList>
    </citation>
    <scope>NUCLEOTIDE SEQUENCE</scope>
    <source>
        <strain evidence="9">Whitten #5841</strain>
        <tissue evidence="9">Leaf</tissue>
    </source>
</reference>
<evidence type="ECO:0000256" key="1">
    <source>
        <dbReference type="ARBA" id="ARBA00001974"/>
    </source>
</evidence>
<dbReference type="Pfam" id="PF01565">
    <property type="entry name" value="FAD_binding_4"/>
    <property type="match status" value="1"/>
</dbReference>
<organism evidence="9 10">
    <name type="scientific">Ceratopteris richardii</name>
    <name type="common">Triangle waterfern</name>
    <dbReference type="NCBI Taxonomy" id="49495"/>
    <lineage>
        <taxon>Eukaryota</taxon>
        <taxon>Viridiplantae</taxon>
        <taxon>Streptophyta</taxon>
        <taxon>Embryophyta</taxon>
        <taxon>Tracheophyta</taxon>
        <taxon>Polypodiopsida</taxon>
        <taxon>Polypodiidae</taxon>
        <taxon>Polypodiales</taxon>
        <taxon>Pteridineae</taxon>
        <taxon>Pteridaceae</taxon>
        <taxon>Parkerioideae</taxon>
        <taxon>Ceratopteris</taxon>
    </lineage>
</organism>
<keyword evidence="5" id="KW-0274">FAD</keyword>
<accession>A0A8T2VB25</accession>
<dbReference type="PANTHER" id="PTHR13878:SF112">
    <property type="entry name" value="CYTOKININ DEHYDROGENASE 7"/>
    <property type="match status" value="1"/>
</dbReference>
<dbReference type="GO" id="GO:0009690">
    <property type="term" value="P:cytokinin metabolic process"/>
    <property type="evidence" value="ECO:0007669"/>
    <property type="project" value="InterPro"/>
</dbReference>
<proteinExistence type="inferred from homology"/>
<dbReference type="EMBL" id="CM035407">
    <property type="protein sequence ID" value="KAH7444288.1"/>
    <property type="molecule type" value="Genomic_DNA"/>
</dbReference>
<dbReference type="Pfam" id="PF09265">
    <property type="entry name" value="Cytokin-bind"/>
    <property type="match status" value="1"/>
</dbReference>
<comment type="cofactor">
    <cofactor evidence="1">
        <name>FAD</name>
        <dbReference type="ChEBI" id="CHEBI:57692"/>
    </cofactor>
</comment>
<gene>
    <name evidence="9" type="ORF">KP509_02G071900</name>
</gene>
<dbReference type="EC" id="1.5.99.12" evidence="3"/>
<evidence type="ECO:0000256" key="3">
    <source>
        <dbReference type="ARBA" id="ARBA00011928"/>
    </source>
</evidence>
<keyword evidence="4" id="KW-0285">Flavoprotein</keyword>
<evidence type="ECO:0000256" key="4">
    <source>
        <dbReference type="ARBA" id="ARBA00022630"/>
    </source>
</evidence>
<dbReference type="InterPro" id="IPR036318">
    <property type="entry name" value="FAD-bd_PCMH-like_sf"/>
</dbReference>
<dbReference type="InterPro" id="IPR016164">
    <property type="entry name" value="FAD-linked_Oxase-like_C"/>
</dbReference>
<evidence type="ECO:0000256" key="2">
    <source>
        <dbReference type="ARBA" id="ARBA00005466"/>
    </source>
</evidence>
<dbReference type="Gene3D" id="3.40.462.10">
    <property type="entry name" value="FAD-linked oxidases, C-terminal domain"/>
    <property type="match status" value="1"/>
</dbReference>
<dbReference type="Proteomes" id="UP000825935">
    <property type="component" value="Chromosome 2"/>
</dbReference>
<keyword evidence="6" id="KW-0560">Oxidoreductase</keyword>
<dbReference type="PROSITE" id="PS51387">
    <property type="entry name" value="FAD_PCMH"/>
    <property type="match status" value="1"/>
</dbReference>
<dbReference type="InterPro" id="IPR016167">
    <property type="entry name" value="FAD-bd_PCMH_sub1"/>
</dbReference>
<dbReference type="SUPFAM" id="SSF56176">
    <property type="entry name" value="FAD-binding/transporter-associated domain-like"/>
    <property type="match status" value="1"/>
</dbReference>
<dbReference type="GO" id="GO:0071949">
    <property type="term" value="F:FAD binding"/>
    <property type="evidence" value="ECO:0007669"/>
    <property type="project" value="InterPro"/>
</dbReference>
<name>A0A8T2VB25_CERRI</name>
<evidence type="ECO:0000256" key="6">
    <source>
        <dbReference type="ARBA" id="ARBA00023002"/>
    </source>
</evidence>
<evidence type="ECO:0000259" key="8">
    <source>
        <dbReference type="PROSITE" id="PS51387"/>
    </source>
</evidence>
<dbReference type="Gene3D" id="3.30.465.10">
    <property type="match status" value="1"/>
</dbReference>
<comment type="similarity">
    <text evidence="2">Belongs to the oxygen-dependent FAD-linked oxidoreductase family.</text>
</comment>